<dbReference type="Pfam" id="PF02768">
    <property type="entry name" value="DNA_pol3_beta_3"/>
    <property type="match status" value="1"/>
</dbReference>
<evidence type="ECO:0000256" key="2">
    <source>
        <dbReference type="ARBA" id="ARBA00010752"/>
    </source>
</evidence>
<proteinExistence type="inferred from homology"/>
<sequence length="384" mass="42982">MRISCTQENLNQGLFVVSHLAVKNTALPILNNILFQVKNKTIKLSATNLEIGISCEIRGKVEEEGEFTVQSRLLADYISLLPKDRVDLFAPKESKEGQDQILEVKCKNYSTKIKGQPATDFPLIPQIERTNRYLVKTEDFRRAVSQIIFAVSTSETRPEINGVSFNFSNGRLTMAATDSYRLAEKSVELDSKSSEVEKNIIVPVKTLQELLRILGGFKDPAAISDIDNIEISLSENQILFTLGNAELISRLVEGQYPDYRQIIPQQTKTKTVLDTNEFVKVTKTTSLFARSGIYDVNLEFSPDKKEVIVSSTNAQLGESVSRLSSDINGESNSIVVNYRYLLDGLQNIDSDQVEVDVIDGNNPCVLKPVSKKSDYLYIIMPIKQ</sequence>
<dbReference type="GO" id="GO:0006271">
    <property type="term" value="P:DNA strand elongation involved in DNA replication"/>
    <property type="evidence" value="ECO:0007669"/>
    <property type="project" value="TreeGrafter"/>
</dbReference>
<dbReference type="PIRSF" id="PIRSF000804">
    <property type="entry name" value="DNA_pol_III_b"/>
    <property type="match status" value="1"/>
</dbReference>
<feature type="domain" description="DNA polymerase III beta sliding clamp central" evidence="11">
    <location>
        <begin position="135"/>
        <end position="258"/>
    </location>
</feature>
<evidence type="ECO:0000256" key="3">
    <source>
        <dbReference type="ARBA" id="ARBA00022490"/>
    </source>
</evidence>
<dbReference type="GO" id="GO:0008408">
    <property type="term" value="F:3'-5' exonuclease activity"/>
    <property type="evidence" value="ECO:0007669"/>
    <property type="project" value="InterPro"/>
</dbReference>
<evidence type="ECO:0000259" key="11">
    <source>
        <dbReference type="Pfam" id="PF02767"/>
    </source>
</evidence>
<comment type="function">
    <text evidence="9">Confers DNA tethering and processivity to DNA polymerases and other proteins. Acts as a clamp, forming a ring around DNA (a reaction catalyzed by the clamp-loading complex) which diffuses in an ATP-independent manner freely and bidirectionally along dsDNA. Initially characterized for its ability to contact the catalytic subunit of DNA polymerase III (Pol III), a complex, multichain enzyme responsible for most of the replicative synthesis in bacteria; Pol III exhibits 3'-5' exonuclease proofreading activity. The beta chain is required for initiation of replication as well as for processivity of DNA replication.</text>
</comment>
<dbReference type="Pfam" id="PF02767">
    <property type="entry name" value="DNA_pol3_beta_2"/>
    <property type="match status" value="1"/>
</dbReference>
<reference evidence="13 14" key="1">
    <citation type="journal article" date="2016" name="Nat. Commun.">
        <title>Thousands of microbial genomes shed light on interconnected biogeochemical processes in an aquifer system.</title>
        <authorList>
            <person name="Anantharaman K."/>
            <person name="Brown C.T."/>
            <person name="Hug L.A."/>
            <person name="Sharon I."/>
            <person name="Castelle C.J."/>
            <person name="Probst A.J."/>
            <person name="Thomas B.C."/>
            <person name="Singh A."/>
            <person name="Wilkins M.J."/>
            <person name="Karaoz U."/>
            <person name="Brodie E.L."/>
            <person name="Williams K.H."/>
            <person name="Hubbard S.S."/>
            <person name="Banfield J.F."/>
        </authorList>
    </citation>
    <scope>NUCLEOTIDE SEQUENCE [LARGE SCALE GENOMIC DNA]</scope>
</reference>
<dbReference type="SUPFAM" id="SSF55979">
    <property type="entry name" value="DNA clamp"/>
    <property type="match status" value="3"/>
</dbReference>
<keyword evidence="4 9" id="KW-0808">Transferase</keyword>
<dbReference type="GO" id="GO:0003887">
    <property type="term" value="F:DNA-directed DNA polymerase activity"/>
    <property type="evidence" value="ECO:0007669"/>
    <property type="project" value="UniProtKB-UniRule"/>
</dbReference>
<dbReference type="GO" id="GO:0009360">
    <property type="term" value="C:DNA polymerase III complex"/>
    <property type="evidence" value="ECO:0007669"/>
    <property type="project" value="InterPro"/>
</dbReference>
<evidence type="ECO:0000259" key="12">
    <source>
        <dbReference type="Pfam" id="PF02768"/>
    </source>
</evidence>
<dbReference type="GO" id="GO:0003677">
    <property type="term" value="F:DNA binding"/>
    <property type="evidence" value="ECO:0007669"/>
    <property type="project" value="UniProtKB-UniRule"/>
</dbReference>
<dbReference type="EMBL" id="MHIH01000006">
    <property type="protein sequence ID" value="OGY47927.1"/>
    <property type="molecule type" value="Genomic_DNA"/>
</dbReference>
<dbReference type="CDD" id="cd00140">
    <property type="entry name" value="beta_clamp"/>
    <property type="match status" value="1"/>
</dbReference>
<feature type="domain" description="DNA polymerase III beta sliding clamp C-terminal" evidence="12">
    <location>
        <begin position="260"/>
        <end position="382"/>
    </location>
</feature>
<evidence type="ECO:0000256" key="7">
    <source>
        <dbReference type="ARBA" id="ARBA00022932"/>
    </source>
</evidence>
<dbReference type="GO" id="GO:0005737">
    <property type="term" value="C:cytoplasm"/>
    <property type="evidence" value="ECO:0007669"/>
    <property type="project" value="UniProtKB-SubCell"/>
</dbReference>
<dbReference type="InterPro" id="IPR022635">
    <property type="entry name" value="DNA_polIII_beta_C"/>
</dbReference>
<evidence type="ECO:0000256" key="1">
    <source>
        <dbReference type="ARBA" id="ARBA00004496"/>
    </source>
</evidence>
<keyword evidence="8" id="KW-0238">DNA-binding</keyword>
<keyword evidence="3 9" id="KW-0963">Cytoplasm</keyword>
<evidence type="ECO:0000256" key="8">
    <source>
        <dbReference type="ARBA" id="ARBA00023125"/>
    </source>
</evidence>
<dbReference type="InterPro" id="IPR001001">
    <property type="entry name" value="DNA_polIII_beta"/>
</dbReference>
<evidence type="ECO:0000313" key="13">
    <source>
        <dbReference type="EMBL" id="OGY47927.1"/>
    </source>
</evidence>
<dbReference type="NCBIfam" id="TIGR00663">
    <property type="entry name" value="dnan"/>
    <property type="match status" value="1"/>
</dbReference>
<feature type="domain" description="DNA polymerase III beta sliding clamp N-terminal" evidence="10">
    <location>
        <begin position="1"/>
        <end position="125"/>
    </location>
</feature>
<dbReference type="Proteomes" id="UP000178747">
    <property type="component" value="Unassembled WGS sequence"/>
</dbReference>
<keyword evidence="7 9" id="KW-0239">DNA-directed DNA polymerase</keyword>
<evidence type="ECO:0000256" key="9">
    <source>
        <dbReference type="PIRNR" id="PIRNR000804"/>
    </source>
</evidence>
<dbReference type="Gene3D" id="3.10.150.10">
    <property type="entry name" value="DNA Polymerase III, subunit A, domain 2"/>
    <property type="match status" value="1"/>
</dbReference>
<evidence type="ECO:0000256" key="5">
    <source>
        <dbReference type="ARBA" id="ARBA00022695"/>
    </source>
</evidence>
<dbReference type="Pfam" id="PF00712">
    <property type="entry name" value="DNA_pol3_beta"/>
    <property type="match status" value="1"/>
</dbReference>
<comment type="subcellular location">
    <subcellularLocation>
        <location evidence="1 9">Cytoplasm</location>
    </subcellularLocation>
</comment>
<dbReference type="InterPro" id="IPR046938">
    <property type="entry name" value="DNA_clamp_sf"/>
</dbReference>
<gene>
    <name evidence="13" type="ORF">A3J62_02885</name>
</gene>
<evidence type="ECO:0000256" key="4">
    <source>
        <dbReference type="ARBA" id="ARBA00022679"/>
    </source>
</evidence>
<comment type="similarity">
    <text evidence="2 9">Belongs to the beta sliding clamp family.</text>
</comment>
<organism evidence="13 14">
    <name type="scientific">Candidatus Buchananbacteria bacterium RIFCSPHIGHO2_02_FULL_38_8</name>
    <dbReference type="NCBI Taxonomy" id="1797538"/>
    <lineage>
        <taxon>Bacteria</taxon>
        <taxon>Candidatus Buchananiibacteriota</taxon>
    </lineage>
</organism>
<dbReference type="PANTHER" id="PTHR30478:SF0">
    <property type="entry name" value="BETA SLIDING CLAMP"/>
    <property type="match status" value="1"/>
</dbReference>
<keyword evidence="5 9" id="KW-0548">Nucleotidyltransferase</keyword>
<dbReference type="SMART" id="SM00480">
    <property type="entry name" value="POL3Bc"/>
    <property type="match status" value="1"/>
</dbReference>
<dbReference type="Gene3D" id="3.70.10.10">
    <property type="match status" value="1"/>
</dbReference>
<name>A0A1G1Y8P1_9BACT</name>
<keyword evidence="6 9" id="KW-0235">DNA replication</keyword>
<dbReference type="PANTHER" id="PTHR30478">
    <property type="entry name" value="DNA POLYMERASE III SUBUNIT BETA"/>
    <property type="match status" value="1"/>
</dbReference>
<evidence type="ECO:0000256" key="6">
    <source>
        <dbReference type="ARBA" id="ARBA00022705"/>
    </source>
</evidence>
<comment type="caution">
    <text evidence="13">The sequence shown here is derived from an EMBL/GenBank/DDBJ whole genome shotgun (WGS) entry which is preliminary data.</text>
</comment>
<dbReference type="InterPro" id="IPR022634">
    <property type="entry name" value="DNA_polIII_beta_N"/>
</dbReference>
<accession>A0A1G1Y8P1</accession>
<dbReference type="InterPro" id="IPR022637">
    <property type="entry name" value="DNA_polIII_beta_cen"/>
</dbReference>
<dbReference type="AlphaFoldDB" id="A0A1G1Y8P1"/>
<evidence type="ECO:0000313" key="14">
    <source>
        <dbReference type="Proteomes" id="UP000178747"/>
    </source>
</evidence>
<protein>
    <recommendedName>
        <fullName evidence="9">Beta sliding clamp</fullName>
    </recommendedName>
</protein>
<evidence type="ECO:0000259" key="10">
    <source>
        <dbReference type="Pfam" id="PF00712"/>
    </source>
</evidence>
<comment type="subunit">
    <text evidence="9">Forms a ring-shaped head-to-tail homodimer around DNA.</text>
</comment>